<evidence type="ECO:0000256" key="2">
    <source>
        <dbReference type="ARBA" id="ARBA00023002"/>
    </source>
</evidence>
<comment type="caution">
    <text evidence="4">The sequence shown here is derived from an EMBL/GenBank/DDBJ whole genome shotgun (WGS) entry which is preliminary data.</text>
</comment>
<dbReference type="InterPro" id="IPR002347">
    <property type="entry name" value="SDR_fam"/>
</dbReference>
<name>A0ABV6M6G2_9ACTN</name>
<dbReference type="SUPFAM" id="SSF51735">
    <property type="entry name" value="NAD(P)-binding Rossmann-fold domains"/>
    <property type="match status" value="1"/>
</dbReference>
<dbReference type="PANTHER" id="PTHR45024">
    <property type="entry name" value="DEHYDROGENASES, SHORT CHAIN"/>
    <property type="match status" value="1"/>
</dbReference>
<sequence length="340" mass="35779">MKEEMMGSLDGRIALVTGAGRGIGRAEALYLAREGARVVVNDPGVAPDGSGADSSIAASVVAEIRDQGGEAIASTHSVAEWQGAEALVGTAVERWGDLHIVVNNAAVSRPGSLVRATEDDFDAVVAVKLKGSFNVSRWAAEYWRGRHEAGDHQDRSLVNTTSTAGLDSPLPLNTSYAAANAGVAAMTIVHALELRRYGVRVNAISPGARTRLSLELPAGVPSLTQATPAPGAFDPWDPIHQAVVVAYLGRSDTPLTGQVLTVRGSTVIPTNTWSLGAPVTKEDAGWTVDELADVLGEAPFTDPFDRLTFLRRVYDVSTHDEIQRLLDSILDADLAEAGGV</sequence>
<evidence type="ECO:0000259" key="3">
    <source>
        <dbReference type="SMART" id="SM00822"/>
    </source>
</evidence>
<accession>A0ABV6M6G2</accession>
<dbReference type="PRINTS" id="PR00081">
    <property type="entry name" value="GDHRDH"/>
</dbReference>
<dbReference type="InterPro" id="IPR057326">
    <property type="entry name" value="KR_dom"/>
</dbReference>
<dbReference type="Pfam" id="PF00106">
    <property type="entry name" value="adh_short"/>
    <property type="match status" value="1"/>
</dbReference>
<feature type="domain" description="Ketoreductase" evidence="3">
    <location>
        <begin position="12"/>
        <end position="207"/>
    </location>
</feature>
<gene>
    <name evidence="4" type="ORF">ACFFIA_20530</name>
</gene>
<dbReference type="Proteomes" id="UP001589867">
    <property type="component" value="Unassembled WGS sequence"/>
</dbReference>
<protein>
    <submittedName>
        <fullName evidence="4">SDR family NAD(P)-dependent oxidoreductase</fullName>
    </submittedName>
</protein>
<evidence type="ECO:0000313" key="5">
    <source>
        <dbReference type="Proteomes" id="UP001589867"/>
    </source>
</evidence>
<dbReference type="PANTHER" id="PTHR45024:SF2">
    <property type="entry name" value="SCP2 DOMAIN-CONTAINING PROTEIN"/>
    <property type="match status" value="1"/>
</dbReference>
<evidence type="ECO:0000313" key="4">
    <source>
        <dbReference type="EMBL" id="MFC0530053.1"/>
    </source>
</evidence>
<comment type="similarity">
    <text evidence="1">Belongs to the short-chain dehydrogenases/reductases (SDR) family.</text>
</comment>
<keyword evidence="5" id="KW-1185">Reference proteome</keyword>
<evidence type="ECO:0000256" key="1">
    <source>
        <dbReference type="ARBA" id="ARBA00006484"/>
    </source>
</evidence>
<dbReference type="EMBL" id="JBHLUH010000040">
    <property type="protein sequence ID" value="MFC0530053.1"/>
    <property type="molecule type" value="Genomic_DNA"/>
</dbReference>
<dbReference type="InterPro" id="IPR051687">
    <property type="entry name" value="Peroxisomal_Beta-Oxidation"/>
</dbReference>
<dbReference type="Gene3D" id="3.40.50.720">
    <property type="entry name" value="NAD(P)-binding Rossmann-like Domain"/>
    <property type="match status" value="1"/>
</dbReference>
<dbReference type="InterPro" id="IPR036291">
    <property type="entry name" value="NAD(P)-bd_dom_sf"/>
</dbReference>
<proteinExistence type="inferred from homology"/>
<dbReference type="SMART" id="SM00822">
    <property type="entry name" value="PKS_KR"/>
    <property type="match status" value="1"/>
</dbReference>
<keyword evidence="2" id="KW-0560">Oxidoreductase</keyword>
<reference evidence="4 5" key="1">
    <citation type="submission" date="2024-09" db="EMBL/GenBank/DDBJ databases">
        <authorList>
            <person name="Sun Q."/>
            <person name="Mori K."/>
        </authorList>
    </citation>
    <scope>NUCLEOTIDE SEQUENCE [LARGE SCALE GENOMIC DNA]</scope>
    <source>
        <strain evidence="4 5">TBRC 3947</strain>
    </source>
</reference>
<dbReference type="RefSeq" id="WP_377253150.1">
    <property type="nucleotide sequence ID" value="NZ_JBHLUH010000040.1"/>
</dbReference>
<organism evidence="4 5">
    <name type="scientific">Phytohabitans kaempferiae</name>
    <dbReference type="NCBI Taxonomy" id="1620943"/>
    <lineage>
        <taxon>Bacteria</taxon>
        <taxon>Bacillati</taxon>
        <taxon>Actinomycetota</taxon>
        <taxon>Actinomycetes</taxon>
        <taxon>Micromonosporales</taxon>
        <taxon>Micromonosporaceae</taxon>
    </lineage>
</organism>